<sequence length="561" mass="61807">MHGYSRSGEGGHSLGSESLCRPTLSANSPVFSWFRRVFLLALSVQTSQISARLYIPCARSGHAVLILEQPSSRTDRTILIGYEITPGNNFFEVNAEVIRGQFLAFHRARWRSGKPFGLAFRRMSVWISAQPTSVRSGNRIYTYTHEACLSISECLPFAICCLLMSHPASHHRQRYTSNIPDDCGKFPLLPRAKRLFYSYNSHLTSYLLCTHVHAVCAVLRRRLAITKESRRSNSGNSHQETPALKRDDKFFIVCCAKHHRSIESKAPFHSGAAPSSPRSLSSALKTSLLRAAQISSLANRTGVLAVVDTGGLLASHQGEPGSMPGRVTPGFSHVGIVPDDAVDCRVFSGISRFLRPSIPALPNTSMTHIGSRNLAVKSPPLCWRLASLDACAWVTGTARPAADDIGDDPAAYKRLQKHSARFGTRKYTEINWLLLKSTGADEIVLLAPKSAILPENLRQSPKSSLLTPRTNAAPTRGYVRIVAAYPITLPLTGFDDPAGSLPDFRMRESCRMMSPVGGFSRGSPIYPALSFRRCFTLIGSQDLDFKSLPNLFIRLRKINMI</sequence>
<keyword evidence="2" id="KW-1185">Reference proteome</keyword>
<accession>A0ABQ9IMP1</accession>
<protein>
    <submittedName>
        <fullName evidence="1">Uncharacterized protein</fullName>
    </submittedName>
</protein>
<evidence type="ECO:0000313" key="2">
    <source>
        <dbReference type="Proteomes" id="UP001159363"/>
    </source>
</evidence>
<gene>
    <name evidence="1" type="ORF">PR048_003283</name>
</gene>
<proteinExistence type="predicted"/>
<evidence type="ECO:0000313" key="1">
    <source>
        <dbReference type="EMBL" id="KAJ8897926.1"/>
    </source>
</evidence>
<dbReference type="EMBL" id="JARBHB010000001">
    <property type="protein sequence ID" value="KAJ8897926.1"/>
    <property type="molecule type" value="Genomic_DNA"/>
</dbReference>
<dbReference type="Proteomes" id="UP001159363">
    <property type="component" value="Chromosome 1"/>
</dbReference>
<name>A0ABQ9IMP1_9NEOP</name>
<reference evidence="1 2" key="1">
    <citation type="submission" date="2023-02" db="EMBL/GenBank/DDBJ databases">
        <title>LHISI_Scaffold_Assembly.</title>
        <authorList>
            <person name="Stuart O.P."/>
            <person name="Cleave R."/>
            <person name="Magrath M.J.L."/>
            <person name="Mikheyev A.S."/>
        </authorList>
    </citation>
    <scope>NUCLEOTIDE SEQUENCE [LARGE SCALE GENOMIC DNA]</scope>
    <source>
        <strain evidence="1">Daus_M_001</strain>
        <tissue evidence="1">Leg muscle</tissue>
    </source>
</reference>
<organism evidence="1 2">
    <name type="scientific">Dryococelus australis</name>
    <dbReference type="NCBI Taxonomy" id="614101"/>
    <lineage>
        <taxon>Eukaryota</taxon>
        <taxon>Metazoa</taxon>
        <taxon>Ecdysozoa</taxon>
        <taxon>Arthropoda</taxon>
        <taxon>Hexapoda</taxon>
        <taxon>Insecta</taxon>
        <taxon>Pterygota</taxon>
        <taxon>Neoptera</taxon>
        <taxon>Polyneoptera</taxon>
        <taxon>Phasmatodea</taxon>
        <taxon>Verophasmatodea</taxon>
        <taxon>Anareolatae</taxon>
        <taxon>Phasmatidae</taxon>
        <taxon>Eurycanthinae</taxon>
        <taxon>Dryococelus</taxon>
    </lineage>
</organism>
<comment type="caution">
    <text evidence="1">The sequence shown here is derived from an EMBL/GenBank/DDBJ whole genome shotgun (WGS) entry which is preliminary data.</text>
</comment>